<dbReference type="PANTHER" id="PTHR43313">
    <property type="entry name" value="SHORT-CHAIN DEHYDROGENASE/REDUCTASE FAMILY 9C"/>
    <property type="match status" value="1"/>
</dbReference>
<gene>
    <name evidence="3" type="ORF">PENTCL1PPCAC_15271</name>
</gene>
<proteinExistence type="inferred from homology"/>
<dbReference type="SUPFAM" id="SSF51735">
    <property type="entry name" value="NAD(P)-binding Rossmann-fold domains"/>
    <property type="match status" value="1"/>
</dbReference>
<dbReference type="Gene3D" id="3.40.50.720">
    <property type="entry name" value="NAD(P)-binding Rossmann-like Domain"/>
    <property type="match status" value="1"/>
</dbReference>
<dbReference type="InterPro" id="IPR020904">
    <property type="entry name" value="Sc_DH/Rdtase_CS"/>
</dbReference>
<evidence type="ECO:0008006" key="5">
    <source>
        <dbReference type="Google" id="ProtNLM"/>
    </source>
</evidence>
<feature type="non-terminal residue" evidence="3">
    <location>
        <position position="1"/>
    </location>
</feature>
<reference evidence="3" key="1">
    <citation type="submission" date="2023-10" db="EMBL/GenBank/DDBJ databases">
        <title>Genome assembly of Pristionchus species.</title>
        <authorList>
            <person name="Yoshida K."/>
            <person name="Sommer R.J."/>
        </authorList>
    </citation>
    <scope>NUCLEOTIDE SEQUENCE</scope>
    <source>
        <strain evidence="3">RS0144</strain>
    </source>
</reference>
<dbReference type="EMBL" id="BTSX01000004">
    <property type="protein sequence ID" value="GMS93096.1"/>
    <property type="molecule type" value="Genomic_DNA"/>
</dbReference>
<evidence type="ECO:0000313" key="3">
    <source>
        <dbReference type="EMBL" id="GMS93096.1"/>
    </source>
</evidence>
<protein>
    <recommendedName>
        <fullName evidence="5">Dehydrogenase</fullName>
    </recommendedName>
</protein>
<evidence type="ECO:0000256" key="1">
    <source>
        <dbReference type="ARBA" id="ARBA00023002"/>
    </source>
</evidence>
<name>A0AAV5TGX8_9BILA</name>
<comment type="caution">
    <text evidence="3">The sequence shown here is derived from an EMBL/GenBank/DDBJ whole genome shotgun (WGS) entry which is preliminary data.</text>
</comment>
<dbReference type="PROSITE" id="PS00061">
    <property type="entry name" value="ADH_SHORT"/>
    <property type="match status" value="1"/>
</dbReference>
<dbReference type="InterPro" id="IPR002347">
    <property type="entry name" value="SDR_fam"/>
</dbReference>
<keyword evidence="1" id="KW-0560">Oxidoreductase</keyword>
<evidence type="ECO:0000256" key="2">
    <source>
        <dbReference type="RuleBase" id="RU000363"/>
    </source>
</evidence>
<dbReference type="GO" id="GO:0016491">
    <property type="term" value="F:oxidoreductase activity"/>
    <property type="evidence" value="ECO:0007669"/>
    <property type="project" value="UniProtKB-KW"/>
</dbReference>
<accession>A0AAV5TGX8</accession>
<evidence type="ECO:0000313" key="4">
    <source>
        <dbReference type="Proteomes" id="UP001432027"/>
    </source>
</evidence>
<comment type="similarity">
    <text evidence="2">Belongs to the short-chain dehydrogenases/reductases (SDR) family.</text>
</comment>
<dbReference type="AlphaFoldDB" id="A0AAV5TGX8"/>
<dbReference type="PRINTS" id="PR00080">
    <property type="entry name" value="SDRFAMILY"/>
</dbReference>
<keyword evidence="4" id="KW-1185">Reference proteome</keyword>
<sequence length="252" mass="28109">VANAAKYLDKATKPYGGLHGVVNNAGIVGSSFFDDMLTTKDYKEVVEVNTYGVIRVTQAMKHLVKKTRGRVVSIASICARIGIQGIGPYTVSKYAATGYCEVIRQELRHFGVSVHILEPGFFRTPLIDEKIVHARLDKMWKTVPESIKQEYGEKFFQDSRERITSSLQLIGSPKIHLVIDAYFHALTARFPHLRYQIGADAKYLFVPLAYLPTGLRDAITHAAAKIMGEPIPECAKRKANDTFKKENNPLVG</sequence>
<organism evidence="3 4">
    <name type="scientific">Pristionchus entomophagus</name>
    <dbReference type="NCBI Taxonomy" id="358040"/>
    <lineage>
        <taxon>Eukaryota</taxon>
        <taxon>Metazoa</taxon>
        <taxon>Ecdysozoa</taxon>
        <taxon>Nematoda</taxon>
        <taxon>Chromadorea</taxon>
        <taxon>Rhabditida</taxon>
        <taxon>Rhabditina</taxon>
        <taxon>Diplogasteromorpha</taxon>
        <taxon>Diplogasteroidea</taxon>
        <taxon>Neodiplogasteridae</taxon>
        <taxon>Pristionchus</taxon>
    </lineage>
</organism>
<dbReference type="InterPro" id="IPR036291">
    <property type="entry name" value="NAD(P)-bd_dom_sf"/>
</dbReference>
<dbReference type="PRINTS" id="PR00081">
    <property type="entry name" value="GDHRDH"/>
</dbReference>
<dbReference type="Proteomes" id="UP001432027">
    <property type="component" value="Unassembled WGS sequence"/>
</dbReference>
<dbReference type="Pfam" id="PF00106">
    <property type="entry name" value="adh_short"/>
    <property type="match status" value="1"/>
</dbReference>
<dbReference type="GO" id="GO:0008202">
    <property type="term" value="P:steroid metabolic process"/>
    <property type="evidence" value="ECO:0007669"/>
    <property type="project" value="TreeGrafter"/>
</dbReference>
<dbReference type="PANTHER" id="PTHR43313:SF7">
    <property type="entry name" value="17-BETA-HYDROXYSTEROID DEHYDROGENASE TYPE 6"/>
    <property type="match status" value="1"/>
</dbReference>